<gene>
    <name evidence="1" type="ORF">ACFOSH_19310</name>
</gene>
<evidence type="ECO:0000313" key="2">
    <source>
        <dbReference type="Proteomes" id="UP001595645"/>
    </source>
</evidence>
<protein>
    <recommendedName>
        <fullName evidence="3">DUF4429 domain-containing protein</fullName>
    </recommendedName>
</protein>
<dbReference type="Proteomes" id="UP001595645">
    <property type="component" value="Unassembled WGS sequence"/>
</dbReference>
<dbReference type="RefSeq" id="WP_378240353.1">
    <property type="nucleotide sequence ID" value="NZ_JBHRWK010000025.1"/>
</dbReference>
<evidence type="ECO:0008006" key="3">
    <source>
        <dbReference type="Google" id="ProtNLM"/>
    </source>
</evidence>
<proteinExistence type="predicted"/>
<reference evidence="2" key="1">
    <citation type="journal article" date="2019" name="Int. J. Syst. Evol. Microbiol.">
        <title>The Global Catalogue of Microorganisms (GCM) 10K type strain sequencing project: providing services to taxonomists for standard genome sequencing and annotation.</title>
        <authorList>
            <consortium name="The Broad Institute Genomics Platform"/>
            <consortium name="The Broad Institute Genome Sequencing Center for Infectious Disease"/>
            <person name="Wu L."/>
            <person name="Ma J."/>
        </authorList>
    </citation>
    <scope>NUCLEOTIDE SEQUENCE [LARGE SCALE GENOMIC DNA]</scope>
    <source>
        <strain evidence="2">CGMCC 4.7676</strain>
    </source>
</reference>
<keyword evidence="2" id="KW-1185">Reference proteome</keyword>
<comment type="caution">
    <text evidence="1">The sequence shown here is derived from an EMBL/GenBank/DDBJ whole genome shotgun (WGS) entry which is preliminary data.</text>
</comment>
<organism evidence="1 2">
    <name type="scientific">Amycolatopsis speibonae</name>
    <dbReference type="NCBI Taxonomy" id="1450224"/>
    <lineage>
        <taxon>Bacteria</taxon>
        <taxon>Bacillati</taxon>
        <taxon>Actinomycetota</taxon>
        <taxon>Actinomycetes</taxon>
        <taxon>Pseudonocardiales</taxon>
        <taxon>Pseudonocardiaceae</taxon>
        <taxon>Amycolatopsis</taxon>
    </lineage>
</organism>
<dbReference type="EMBL" id="JBHRWK010000025">
    <property type="protein sequence ID" value="MFC3451587.1"/>
    <property type="molecule type" value="Genomic_DNA"/>
</dbReference>
<name>A0ABV7NZC5_9PSEU</name>
<sequence length="116" mass="12763">MTDATIHEITGKYRSIKFDGKAVTITIVTGNWVSRSELVHRFRLRKIQAIDSKRPAKLDPTGMVTFRLAGEPPELPPLMPAMSSKAPANGFAFSKQILPDVDALVEAIEDALDDLD</sequence>
<accession>A0ABV7NZC5</accession>
<evidence type="ECO:0000313" key="1">
    <source>
        <dbReference type="EMBL" id="MFC3451587.1"/>
    </source>
</evidence>